<keyword evidence="5" id="KW-1185">Reference proteome</keyword>
<comment type="caution">
    <text evidence="4">The sequence shown here is derived from an EMBL/GenBank/DDBJ whole genome shotgun (WGS) entry which is preliminary data.</text>
</comment>
<dbReference type="InterPro" id="IPR015421">
    <property type="entry name" value="PyrdxlP-dep_Trfase_major"/>
</dbReference>
<evidence type="ECO:0000256" key="1">
    <source>
        <dbReference type="ARBA" id="ARBA00001933"/>
    </source>
</evidence>
<name>A0A8H6S9Q0_9AGAR</name>
<gene>
    <name evidence="4" type="ORF">MIND_01008900</name>
</gene>
<dbReference type="Gene3D" id="3.40.640.10">
    <property type="entry name" value="Type I PLP-dependent aspartate aminotransferase-like (Major domain)"/>
    <property type="match status" value="1"/>
</dbReference>
<comment type="cofactor">
    <cofactor evidence="1 3">
        <name>pyridoxal 5'-phosphate</name>
        <dbReference type="ChEBI" id="CHEBI:597326"/>
    </cofactor>
</comment>
<dbReference type="OrthoDB" id="10047078at2759"/>
<dbReference type="PANTHER" id="PTHR42699">
    <property type="match status" value="1"/>
</dbReference>
<sequence>MKFYIFAGCGISPRLAEICVQRAKGNFSQPLSLPPSNHDHCFGDYYAKHTPLSSPGAAKHALRTRFSGTFGGVNIRGVAGVSAQDVYLYSSGMHAIWQSYKLLQNVFVSPKNNVKVAHVNLLYCDTYKFVDLPGSPGHHFFTDETMDELEALLNTGTPAQPAVLAIFTDFPGNPHLQSTNILKLHTLARRHGVPLIVDESVGGLLNVQLLPHCDVIVSSLTKLFSGFANVLAGAILLNPSSSFYPRFKSTLDATYEDTFFDHDALVLELNSRGYVQRTAITNRHAEQLGDMLYPLSRIGGARDSVLKAVHYPKYRARENFDQVRNPLASEAGLEETGYGSLLSVTFTSLDAAKAFYTSLQCYRTPTFGTVFTLATAWSALAYPPDKMEWLEQRGVEECLVRISVGMEGIKAIMECVRDALHVAQSS</sequence>
<evidence type="ECO:0000313" key="5">
    <source>
        <dbReference type="Proteomes" id="UP000636479"/>
    </source>
</evidence>
<dbReference type="GeneID" id="59349201"/>
<evidence type="ECO:0000313" key="4">
    <source>
        <dbReference type="EMBL" id="KAF7294716.1"/>
    </source>
</evidence>
<dbReference type="EMBL" id="JACAZF010000009">
    <property type="protein sequence ID" value="KAF7294716.1"/>
    <property type="molecule type" value="Genomic_DNA"/>
</dbReference>
<accession>A0A8H6S9Q0</accession>
<dbReference type="Pfam" id="PF01053">
    <property type="entry name" value="Cys_Met_Meta_PP"/>
    <property type="match status" value="1"/>
</dbReference>
<evidence type="ECO:0000256" key="3">
    <source>
        <dbReference type="RuleBase" id="RU362118"/>
    </source>
</evidence>
<dbReference type="Proteomes" id="UP000636479">
    <property type="component" value="Unassembled WGS sequence"/>
</dbReference>
<dbReference type="GO" id="GO:0003962">
    <property type="term" value="F:cystathionine gamma-synthase activity"/>
    <property type="evidence" value="ECO:0007669"/>
    <property type="project" value="TreeGrafter"/>
</dbReference>
<reference evidence="4" key="1">
    <citation type="submission" date="2020-05" db="EMBL/GenBank/DDBJ databases">
        <title>Mycena genomes resolve the evolution of fungal bioluminescence.</title>
        <authorList>
            <person name="Tsai I.J."/>
        </authorList>
    </citation>
    <scope>NUCLEOTIDE SEQUENCE</scope>
    <source>
        <strain evidence="4">171206Taipei</strain>
    </source>
</reference>
<dbReference type="InterPro" id="IPR015424">
    <property type="entry name" value="PyrdxlP-dep_Trfase"/>
</dbReference>
<dbReference type="GO" id="GO:0019346">
    <property type="term" value="P:transsulfuration"/>
    <property type="evidence" value="ECO:0007669"/>
    <property type="project" value="InterPro"/>
</dbReference>
<proteinExistence type="inferred from homology"/>
<keyword evidence="2 3" id="KW-0663">Pyridoxal phosphate</keyword>
<dbReference type="InterPro" id="IPR051750">
    <property type="entry name" value="Trans-sulfuration_enzymes"/>
</dbReference>
<dbReference type="InterPro" id="IPR015422">
    <property type="entry name" value="PyrdxlP-dep_Trfase_small"/>
</dbReference>
<dbReference type="RefSeq" id="XP_037216079.1">
    <property type="nucleotide sequence ID" value="XM_037366685.1"/>
</dbReference>
<comment type="similarity">
    <text evidence="3">Belongs to the trans-sulfuration enzymes family.</text>
</comment>
<dbReference type="AlphaFoldDB" id="A0A8H6S9Q0"/>
<evidence type="ECO:0000256" key="2">
    <source>
        <dbReference type="ARBA" id="ARBA00022898"/>
    </source>
</evidence>
<dbReference type="GO" id="GO:0030170">
    <property type="term" value="F:pyridoxal phosphate binding"/>
    <property type="evidence" value="ECO:0007669"/>
    <property type="project" value="InterPro"/>
</dbReference>
<dbReference type="SUPFAM" id="SSF53383">
    <property type="entry name" value="PLP-dependent transferases"/>
    <property type="match status" value="1"/>
</dbReference>
<dbReference type="InterPro" id="IPR000277">
    <property type="entry name" value="Cys/Met-Metab_PyrdxlP-dep_enz"/>
</dbReference>
<organism evidence="4 5">
    <name type="scientific">Mycena indigotica</name>
    <dbReference type="NCBI Taxonomy" id="2126181"/>
    <lineage>
        <taxon>Eukaryota</taxon>
        <taxon>Fungi</taxon>
        <taxon>Dikarya</taxon>
        <taxon>Basidiomycota</taxon>
        <taxon>Agaricomycotina</taxon>
        <taxon>Agaricomycetes</taxon>
        <taxon>Agaricomycetidae</taxon>
        <taxon>Agaricales</taxon>
        <taxon>Marasmiineae</taxon>
        <taxon>Mycenaceae</taxon>
        <taxon>Mycena</taxon>
    </lineage>
</organism>
<dbReference type="PANTHER" id="PTHR42699:SF1">
    <property type="entry name" value="CYSTATHIONINE GAMMA-SYNTHASE-RELATED"/>
    <property type="match status" value="1"/>
</dbReference>
<dbReference type="Gene3D" id="3.90.1150.10">
    <property type="entry name" value="Aspartate Aminotransferase, domain 1"/>
    <property type="match status" value="1"/>
</dbReference>
<protein>
    <submittedName>
        <fullName evidence="4">PLC-like phosphodiesterase</fullName>
    </submittedName>
</protein>